<evidence type="ECO:0000313" key="2">
    <source>
        <dbReference type="Proteomes" id="UP000812966"/>
    </source>
</evidence>
<reference evidence="1" key="1">
    <citation type="submission" date="2020-04" db="EMBL/GenBank/DDBJ databases">
        <title>Analysis of mating type loci in Filobasidium floriforme.</title>
        <authorList>
            <person name="Nowrousian M."/>
        </authorList>
    </citation>
    <scope>NUCLEOTIDE SEQUENCE</scope>
    <source>
        <strain evidence="1">CBS 6242</strain>
    </source>
</reference>
<name>A0A8K0JLG1_9TREE</name>
<dbReference type="Proteomes" id="UP000812966">
    <property type="component" value="Unassembled WGS sequence"/>
</dbReference>
<evidence type="ECO:0000313" key="1">
    <source>
        <dbReference type="EMBL" id="KAG7531717.1"/>
    </source>
</evidence>
<dbReference type="EMBL" id="JABELV010000084">
    <property type="protein sequence ID" value="KAG7531717.1"/>
    <property type="molecule type" value="Genomic_DNA"/>
</dbReference>
<proteinExistence type="predicted"/>
<keyword evidence="2" id="KW-1185">Reference proteome</keyword>
<organism evidence="1 2">
    <name type="scientific">Filobasidium floriforme</name>
    <dbReference type="NCBI Taxonomy" id="5210"/>
    <lineage>
        <taxon>Eukaryota</taxon>
        <taxon>Fungi</taxon>
        <taxon>Dikarya</taxon>
        <taxon>Basidiomycota</taxon>
        <taxon>Agaricomycotina</taxon>
        <taxon>Tremellomycetes</taxon>
        <taxon>Filobasidiales</taxon>
        <taxon>Filobasidiaceae</taxon>
        <taxon>Filobasidium</taxon>
    </lineage>
</organism>
<gene>
    <name evidence="1" type="ORF">FFLO_04159</name>
</gene>
<protein>
    <submittedName>
        <fullName evidence="1">Uncharacterized protein</fullName>
    </submittedName>
</protein>
<comment type="caution">
    <text evidence="1">The sequence shown here is derived from an EMBL/GenBank/DDBJ whole genome shotgun (WGS) entry which is preliminary data.</text>
</comment>
<dbReference type="AlphaFoldDB" id="A0A8K0JLG1"/>
<sequence length="92" mass="10554">MCPHLLAMKKFRVYIIGVILSSSRRSSAVGSLSDFKSGMVKVIVAETEVDKVVREPWIAECRKQGGTDRETDPRSRSTRRYRGIKRKCFEYV</sequence>
<accession>A0A8K0JLG1</accession>